<accession>A0A5N6GP16</accession>
<organism evidence="1">
    <name type="scientific">Aspergillus flavus</name>
    <dbReference type="NCBI Taxonomy" id="5059"/>
    <lineage>
        <taxon>Eukaryota</taxon>
        <taxon>Fungi</taxon>
        <taxon>Dikarya</taxon>
        <taxon>Ascomycota</taxon>
        <taxon>Pezizomycotina</taxon>
        <taxon>Eurotiomycetes</taxon>
        <taxon>Eurotiomycetidae</taxon>
        <taxon>Eurotiales</taxon>
        <taxon>Aspergillaceae</taxon>
        <taxon>Aspergillus</taxon>
        <taxon>Aspergillus subgen. Circumdati</taxon>
    </lineage>
</organism>
<reference evidence="1" key="1">
    <citation type="submission" date="2019-04" db="EMBL/GenBank/DDBJ databases">
        <title>Friends and foes A comparative genomics study of 23 Aspergillus species from section Flavi.</title>
        <authorList>
            <consortium name="DOE Joint Genome Institute"/>
            <person name="Kjaerbolling I."/>
            <person name="Vesth T."/>
            <person name="Frisvad J.C."/>
            <person name="Nybo J.L."/>
            <person name="Theobald S."/>
            <person name="Kildgaard S."/>
            <person name="Isbrandt T."/>
            <person name="Kuo A."/>
            <person name="Sato A."/>
            <person name="Lyhne E.K."/>
            <person name="Kogle M.E."/>
            <person name="Wiebenga A."/>
            <person name="Kun R.S."/>
            <person name="Lubbers R.J."/>
            <person name="Makela M.R."/>
            <person name="Barry K."/>
            <person name="Chovatia M."/>
            <person name="Clum A."/>
            <person name="Daum C."/>
            <person name="Haridas S."/>
            <person name="He G."/>
            <person name="LaButti K."/>
            <person name="Lipzen A."/>
            <person name="Mondo S."/>
            <person name="Riley R."/>
            <person name="Salamov A."/>
            <person name="Simmons B.A."/>
            <person name="Magnuson J.K."/>
            <person name="Henrissat B."/>
            <person name="Mortensen U.H."/>
            <person name="Larsen T.O."/>
            <person name="Devries R.P."/>
            <person name="Grigoriev I.V."/>
            <person name="Machida M."/>
            <person name="Baker S.E."/>
            <person name="Andersen M.R."/>
        </authorList>
    </citation>
    <scope>NUCLEOTIDE SEQUENCE [LARGE SCALE GENOMIC DNA]</scope>
    <source>
        <strain evidence="1">CBS 121.62</strain>
    </source>
</reference>
<dbReference type="Proteomes" id="UP000325434">
    <property type="component" value="Unassembled WGS sequence"/>
</dbReference>
<proteinExistence type="predicted"/>
<protein>
    <submittedName>
        <fullName evidence="1">Uncharacterized protein</fullName>
    </submittedName>
</protein>
<dbReference type="AlphaFoldDB" id="A0A5N6GP16"/>
<evidence type="ECO:0000313" key="1">
    <source>
        <dbReference type="EMBL" id="KAB8243658.1"/>
    </source>
</evidence>
<dbReference type="EMBL" id="ML734639">
    <property type="protein sequence ID" value="KAB8243658.1"/>
    <property type="molecule type" value="Genomic_DNA"/>
</dbReference>
<name>A0A5N6GP16_ASPFL</name>
<gene>
    <name evidence="1" type="ORF">BDV35DRAFT_362497</name>
</gene>
<sequence>MTSCSHSIQYVWLKQQCIHSPVGTHNMVRSVSEHESRLSCKWTNLLYNACLYTVLPPQIPSNVLFPSREATVRFG</sequence>